<proteinExistence type="inferred from homology"/>
<dbReference type="Bgee" id="ENSXETG00000034883">
    <property type="expression patterns" value="Expressed in 4-cell stage embryo and 10 other cell types or tissues"/>
</dbReference>
<dbReference type="GO" id="GO:0140293">
    <property type="term" value="F:ADP-ribosylglutamate hydrolase activity"/>
    <property type="evidence" value="ECO:0000318"/>
    <property type="project" value="GO_Central"/>
</dbReference>
<dbReference type="OMA" id="ECKDKHS"/>
<feature type="region of interest" description="Disordered" evidence="4">
    <location>
        <begin position="238"/>
        <end position="415"/>
    </location>
</feature>
<feature type="compositionally biased region" description="Basic and acidic residues" evidence="4">
    <location>
        <begin position="339"/>
        <end position="357"/>
    </location>
</feature>
<evidence type="ECO:0000256" key="4">
    <source>
        <dbReference type="SAM" id="MobiDB-lite"/>
    </source>
</evidence>
<dbReference type="PANTHER" id="PTHR11106">
    <property type="entry name" value="GANGLIOSIDE INDUCED DIFFERENTIATION ASSOCIATED PROTEIN 2-RELATED"/>
    <property type="match status" value="1"/>
</dbReference>
<dbReference type="SUPFAM" id="SSF52949">
    <property type="entry name" value="Macro domain-like"/>
    <property type="match status" value="1"/>
</dbReference>
<dbReference type="Pfam" id="PF01661">
    <property type="entry name" value="Macro"/>
    <property type="match status" value="1"/>
</dbReference>
<dbReference type="CDD" id="cd02908">
    <property type="entry name" value="Macro_OAADPr_deacetylase"/>
    <property type="match status" value="1"/>
</dbReference>
<reference evidence="6" key="1">
    <citation type="journal article" date="2010" name="Science">
        <title>The genome of the Western clawed frog Xenopus tropicalis.</title>
        <authorList>
            <person name="Hellsten U."/>
            <person name="Harland R.M."/>
            <person name="Gilchrist M.J."/>
            <person name="Hendrix D."/>
            <person name="Jurka J."/>
            <person name="Kapitonov V."/>
            <person name="Ovcharenko I."/>
            <person name="Putnam N.H."/>
            <person name="Shu S."/>
            <person name="Taher L."/>
            <person name="Blitz I.L."/>
            <person name="Blumberg B."/>
            <person name="Dichmann D.S."/>
            <person name="Dubchak I."/>
            <person name="Amaya E."/>
            <person name="Detter J.C."/>
            <person name="Fletcher R."/>
            <person name="Gerhard D.S."/>
            <person name="Goodstein D."/>
            <person name="Graves T."/>
            <person name="Grigoriev I.V."/>
            <person name="Grimwood J."/>
            <person name="Kawashima T."/>
            <person name="Lindquist E."/>
            <person name="Lucas S.M."/>
            <person name="Mead P.E."/>
            <person name="Mitros T."/>
            <person name="Ogino H."/>
            <person name="Ohta Y."/>
            <person name="Poliakov A.V."/>
            <person name="Pollet N."/>
            <person name="Robert J."/>
            <person name="Salamov A."/>
            <person name="Sater A.K."/>
            <person name="Schmutz J."/>
            <person name="Terry A."/>
            <person name="Vize P.D."/>
            <person name="Warren W.C."/>
            <person name="Wells D."/>
            <person name="Wills A."/>
            <person name="Wilson R.K."/>
            <person name="Zimmerman L.B."/>
            <person name="Zorn A.M."/>
            <person name="Grainger R."/>
            <person name="Grammer T."/>
            <person name="Khokha M.K."/>
            <person name="Richardson P.M."/>
            <person name="Rokhsar D.S."/>
        </authorList>
    </citation>
    <scope>NUCLEOTIDE SEQUENCE [LARGE SCALE GENOMIC DNA]</scope>
    <source>
        <strain evidence="6">Nigerian</strain>
    </source>
</reference>
<gene>
    <name evidence="6 8 9" type="primary">macrod2</name>
</gene>
<evidence type="ECO:0000259" key="5">
    <source>
        <dbReference type="PROSITE" id="PS51154"/>
    </source>
</evidence>
<reference evidence="8" key="3">
    <citation type="submission" date="2025-04" db="UniProtKB">
        <authorList>
            <consortium name="RefSeq"/>
        </authorList>
    </citation>
    <scope>IDENTIFICATION</scope>
    <source>
        <strain evidence="8">Nigerian</strain>
        <tissue evidence="8">Liver and blood</tissue>
    </source>
</reference>
<name>A0A6I8QDR3_XENTR</name>
<dbReference type="SMART" id="SM00506">
    <property type="entry name" value="A1pp"/>
    <property type="match status" value="1"/>
</dbReference>
<evidence type="ECO:0000313" key="7">
    <source>
        <dbReference type="Proteomes" id="UP000008143"/>
    </source>
</evidence>
<dbReference type="PROSITE" id="PS51154">
    <property type="entry name" value="MACRO"/>
    <property type="match status" value="1"/>
</dbReference>
<organism evidence="6">
    <name type="scientific">Xenopus tropicalis</name>
    <name type="common">Western clawed frog</name>
    <name type="synonym">Silurana tropicalis</name>
    <dbReference type="NCBI Taxonomy" id="8364"/>
    <lineage>
        <taxon>Eukaryota</taxon>
        <taxon>Metazoa</taxon>
        <taxon>Chordata</taxon>
        <taxon>Craniata</taxon>
        <taxon>Vertebrata</taxon>
        <taxon>Euteleostomi</taxon>
        <taxon>Amphibia</taxon>
        <taxon>Batrachia</taxon>
        <taxon>Anura</taxon>
        <taxon>Pipoidea</taxon>
        <taxon>Pipidae</taxon>
        <taxon>Xenopodinae</taxon>
        <taxon>Xenopus</taxon>
        <taxon>Silurana</taxon>
    </lineage>
</organism>
<evidence type="ECO:0000256" key="2">
    <source>
        <dbReference type="ARBA" id="ARBA00049015"/>
    </source>
</evidence>
<dbReference type="AGR" id="Xenbase:XB-GENE-5865180"/>
<dbReference type="GO" id="GO:0005654">
    <property type="term" value="C:nucleoplasm"/>
    <property type="evidence" value="ECO:0000318"/>
    <property type="project" value="GO_Central"/>
</dbReference>
<dbReference type="GeneTree" id="ENSGT00940000157404"/>
<evidence type="ECO:0000256" key="1">
    <source>
        <dbReference type="ARBA" id="ARBA00022801"/>
    </source>
</evidence>
<feature type="compositionally biased region" description="Basic and acidic residues" evidence="4">
    <location>
        <begin position="404"/>
        <end position="415"/>
    </location>
</feature>
<dbReference type="Proteomes" id="UP000008143">
    <property type="component" value="Chromosome 5"/>
</dbReference>
<evidence type="ECO:0000313" key="9">
    <source>
        <dbReference type="Xenbase" id="XB-GENE-5865180"/>
    </source>
</evidence>
<dbReference type="AlphaFoldDB" id="A0A6I8QDR3"/>
<accession>A0A6I8QDR3</accession>
<dbReference type="KEGG" id="xtr:101730545"/>
<keyword evidence="1" id="KW-0378">Hydrolase</keyword>
<evidence type="ECO:0000313" key="6">
    <source>
        <dbReference type="Ensembl" id="ENSXETP00000070889"/>
    </source>
</evidence>
<protein>
    <submittedName>
        <fullName evidence="8">ADP-ribose glycohydrolase MACROD2</fullName>
    </submittedName>
    <submittedName>
        <fullName evidence="6">MACRO domain containing 2</fullName>
    </submittedName>
</protein>
<dbReference type="GeneID" id="101730545"/>
<dbReference type="InterPro" id="IPR043472">
    <property type="entry name" value="Macro_dom-like"/>
</dbReference>
<keyword evidence="7" id="KW-1185">Reference proteome</keyword>
<dbReference type="NCBIfam" id="NF001664">
    <property type="entry name" value="PRK00431.1-6"/>
    <property type="match status" value="1"/>
</dbReference>
<dbReference type="CTD" id="140733"/>
<comment type="similarity">
    <text evidence="3">Belongs to the MacroD-type family. MacroD1/2-like subfamily.</text>
</comment>
<feature type="domain" description="Macro" evidence="5">
    <location>
        <begin position="57"/>
        <end position="238"/>
    </location>
</feature>
<dbReference type="GO" id="GO:0042278">
    <property type="term" value="P:purine nucleoside metabolic process"/>
    <property type="evidence" value="ECO:0000318"/>
    <property type="project" value="GO_Central"/>
</dbReference>
<evidence type="ECO:0000256" key="3">
    <source>
        <dbReference type="ARBA" id="ARBA00093460"/>
    </source>
</evidence>
<reference evidence="6" key="2">
    <citation type="submission" date="2020-05" db="UniProtKB">
        <authorList>
            <consortium name="Ensembl"/>
        </authorList>
    </citation>
    <scope>IDENTIFICATION</scope>
</reference>
<comment type="catalytic activity">
    <reaction evidence="2">
        <text>alpha-NAD(+) + H2O = ADP-D-ribose + nicotinamide + H(+)</text>
        <dbReference type="Rhea" id="RHEA:68792"/>
        <dbReference type="ChEBI" id="CHEBI:15377"/>
        <dbReference type="ChEBI" id="CHEBI:15378"/>
        <dbReference type="ChEBI" id="CHEBI:17154"/>
        <dbReference type="ChEBI" id="CHEBI:57967"/>
        <dbReference type="ChEBI" id="CHEBI:77017"/>
    </reaction>
</comment>
<dbReference type="Gene3D" id="3.40.220.10">
    <property type="entry name" value="Leucine Aminopeptidase, subunit E, domain 1"/>
    <property type="match status" value="1"/>
</dbReference>
<dbReference type="InterPro" id="IPR002589">
    <property type="entry name" value="Macro_dom"/>
</dbReference>
<dbReference type="OrthoDB" id="6133115at2759"/>
<dbReference type="Xenbase" id="XB-GENE-5865180">
    <property type="gene designation" value="macrod2"/>
</dbReference>
<feature type="compositionally biased region" description="Basic and acidic residues" evidence="4">
    <location>
        <begin position="381"/>
        <end position="390"/>
    </location>
</feature>
<dbReference type="GO" id="GO:0006974">
    <property type="term" value="P:DNA damage response"/>
    <property type="evidence" value="ECO:0000318"/>
    <property type="project" value="GO_Central"/>
</dbReference>
<feature type="compositionally biased region" description="Basic and acidic residues" evidence="4">
    <location>
        <begin position="250"/>
        <end position="262"/>
    </location>
</feature>
<dbReference type="PANTHER" id="PTHR11106:SF104">
    <property type="entry name" value="ADP-RIBOSE GLYCOHYDROLASE MACROD2"/>
    <property type="match status" value="1"/>
</dbReference>
<dbReference type="RefSeq" id="XP_004914776.1">
    <property type="nucleotide sequence ID" value="XM_004914719.4"/>
</dbReference>
<sequence length="415" mass="46462">MYQSNKKKRIWKEEKERLLHMTREERRKEYREYVSLDKIPSLMEELKSKASSNDESSEEIQVKNSLCEKVSLYKGDITQLEVDAIVNAANTSLLGGGGVDGCIHRASGPALLAECRELGGCKTGQAKITCGYDLPAKYVIHTVGPIARGHLSPNHKQDLASCYNSSLTLATENTIRTIAFPCISTGIYGYPNEPAANVALTTVKEFLKKNRDKIDRVIFCVFLEVDFKIYKRKLHEFFPKDGGDDEEGDKGDSEEMKEDTEGKPQSPPTKKIKEKKEDTSSPDSPDEDYLEEATGNTQELTDMSLETDEGKEVSSPATDPLKEEELPETKITAIISVEPKNEEPEDAKMIMEEKSQEQDESENMETSQPKVLVETEDLDRDPEKTSDFQKEIAPASNETCQESGPKDRNEDANEA</sequence>
<dbReference type="Ensembl" id="ENSXETT00000098951">
    <property type="protein sequence ID" value="ENSXETP00000070889"/>
    <property type="gene ID" value="ENSXETG00000034883"/>
</dbReference>
<dbReference type="FunFam" id="3.40.220.10:FF:000003">
    <property type="entry name" value="O-acetyl-ADP-ribose deacetylase MACROD2"/>
    <property type="match status" value="1"/>
</dbReference>
<evidence type="ECO:0000313" key="8">
    <source>
        <dbReference type="RefSeq" id="XP_004914776.1"/>
    </source>
</evidence>